<dbReference type="Proteomes" id="UP000594263">
    <property type="component" value="Unplaced"/>
</dbReference>
<reference evidence="2" key="1">
    <citation type="submission" date="2021-01" db="UniProtKB">
        <authorList>
            <consortium name="EnsemblPlants"/>
        </authorList>
    </citation>
    <scope>IDENTIFICATION</scope>
</reference>
<proteinExistence type="predicted"/>
<protein>
    <submittedName>
        <fullName evidence="2">Uncharacterized protein</fullName>
    </submittedName>
</protein>
<accession>A0A7N1A8V5</accession>
<evidence type="ECO:0000313" key="3">
    <source>
        <dbReference type="Proteomes" id="UP000594263"/>
    </source>
</evidence>
<organism evidence="2 3">
    <name type="scientific">Kalanchoe fedtschenkoi</name>
    <name type="common">Lavender scallops</name>
    <name type="synonym">South American air plant</name>
    <dbReference type="NCBI Taxonomy" id="63787"/>
    <lineage>
        <taxon>Eukaryota</taxon>
        <taxon>Viridiplantae</taxon>
        <taxon>Streptophyta</taxon>
        <taxon>Embryophyta</taxon>
        <taxon>Tracheophyta</taxon>
        <taxon>Spermatophyta</taxon>
        <taxon>Magnoliopsida</taxon>
        <taxon>eudicotyledons</taxon>
        <taxon>Gunneridae</taxon>
        <taxon>Pentapetalae</taxon>
        <taxon>Saxifragales</taxon>
        <taxon>Crassulaceae</taxon>
        <taxon>Kalanchoe</taxon>
    </lineage>
</organism>
<keyword evidence="3" id="KW-1185">Reference proteome</keyword>
<dbReference type="EnsemblPlants" id="Kaladp0587s0002.1.v1.1">
    <property type="protein sequence ID" value="Kaladp0587s0002.1.v1.1"/>
    <property type="gene ID" value="Kaladp0587s0002.v1.1"/>
</dbReference>
<evidence type="ECO:0000256" key="1">
    <source>
        <dbReference type="SAM" id="MobiDB-lite"/>
    </source>
</evidence>
<dbReference type="Gramene" id="Kaladp0587s0002.1.v1.1">
    <property type="protein sequence ID" value="Kaladp0587s0002.1.v1.1"/>
    <property type="gene ID" value="Kaladp0587s0002.v1.1"/>
</dbReference>
<sequence>MPLLDCEVLFNNFNIISSNLVSTAKPNENGGESGEDVDEDADDAIIRLLLWSSQSPPLLLQTRQIPTLEFSPSSLTSVVSLFLRIPERPSKRQAVADTNKPSRSRPWPPSPQRLSPFAAADEQAVSISPLTLVASAAQPLHRSG</sequence>
<name>A0A7N1A8V5_KALFE</name>
<evidence type="ECO:0000313" key="2">
    <source>
        <dbReference type="EnsemblPlants" id="Kaladp0587s0002.1.v1.1"/>
    </source>
</evidence>
<dbReference type="AlphaFoldDB" id="A0A7N1A8V5"/>
<feature type="region of interest" description="Disordered" evidence="1">
    <location>
        <begin position="90"/>
        <end position="120"/>
    </location>
</feature>